<proteinExistence type="predicted"/>
<dbReference type="RefSeq" id="WP_124904020.1">
    <property type="nucleotide sequence ID" value="NZ_RQJP01000001.1"/>
</dbReference>
<reference evidence="1 2" key="1">
    <citation type="submission" date="2018-11" db="EMBL/GenBank/DDBJ databases">
        <authorList>
            <person name="Zhou Z."/>
            <person name="Wang G."/>
        </authorList>
    </citation>
    <scope>NUCLEOTIDE SEQUENCE [LARGE SCALE GENOMIC DNA]</scope>
    <source>
        <strain evidence="1 2">KCTC42998</strain>
    </source>
</reference>
<dbReference type="AlphaFoldDB" id="A0A3P1CX29"/>
<sequence>MLTRLFFLTTLLWVHDAVCQHSQTPAPTAHRTIQVRFHKNVELLGFAYFLSYEGRDLENDEGFIKSKPIRKKEWYGYGFSLYQRYKSYQNNQHLVTAMRLAEHLWLDYLINLLLQLDEFPRARLLDRVQESHYLRFSTRKDPAEARKNTEQFLEAMNRFCEEVNFDDYMTTNQRKYDNALAQVRTGLPDNRFIPALEAFYEQHFQDYTLMPSLTIPTGMGFGPRYTLDGKTHIFTVFGPFNVQHFSDETKLDMGFGDLQHLKELSTHEFGHSFVNHIVNEAPAGLIRETEKLFTPIKEKMTSQGYPTWNVCLIEHFVRAGEIVIAQNLGNRVAAEHLKDHYINTRKFIYLPVILRELESYNENRSVSYAQAVEKAMRQLKTE</sequence>
<comment type="caution">
    <text evidence="1">The sequence shown here is derived from an EMBL/GenBank/DDBJ whole genome shotgun (WGS) entry which is preliminary data.</text>
</comment>
<dbReference type="Proteomes" id="UP000274271">
    <property type="component" value="Unassembled WGS sequence"/>
</dbReference>
<evidence type="ECO:0000313" key="2">
    <source>
        <dbReference type="Proteomes" id="UP000274271"/>
    </source>
</evidence>
<evidence type="ECO:0000313" key="1">
    <source>
        <dbReference type="EMBL" id="RRB17424.1"/>
    </source>
</evidence>
<dbReference type="Pfam" id="PF16286">
    <property type="entry name" value="DUF4932"/>
    <property type="match status" value="1"/>
</dbReference>
<dbReference type="OrthoDB" id="6402335at2"/>
<name>A0A3P1CX29_9BACT</name>
<keyword evidence="2" id="KW-1185">Reference proteome</keyword>
<dbReference type="EMBL" id="RQJP01000001">
    <property type="protein sequence ID" value="RRB17424.1"/>
    <property type="molecule type" value="Genomic_DNA"/>
</dbReference>
<gene>
    <name evidence="1" type="ORF">EHT87_03830</name>
</gene>
<accession>A0A3P1CX29</accession>
<protein>
    <submittedName>
        <fullName evidence="1">DUF4932 domain-containing protein</fullName>
    </submittedName>
</protein>
<organism evidence="1 2">
    <name type="scientific">Larkinella knui</name>
    <dbReference type="NCBI Taxonomy" id="2025310"/>
    <lineage>
        <taxon>Bacteria</taxon>
        <taxon>Pseudomonadati</taxon>
        <taxon>Bacteroidota</taxon>
        <taxon>Cytophagia</taxon>
        <taxon>Cytophagales</taxon>
        <taxon>Spirosomataceae</taxon>
        <taxon>Larkinella</taxon>
    </lineage>
</organism>
<dbReference type="InterPro" id="IPR032560">
    <property type="entry name" value="DUF4932"/>
</dbReference>